<dbReference type="Proteomes" id="UP000470246">
    <property type="component" value="Unassembled WGS sequence"/>
</dbReference>
<evidence type="ECO:0000256" key="1">
    <source>
        <dbReference type="ARBA" id="ARBA00023002"/>
    </source>
</evidence>
<name>A0A7K3VYK6_9ACTN</name>
<dbReference type="Gene3D" id="3.40.50.720">
    <property type="entry name" value="NAD(P)-binding Rossmann-like Domain"/>
    <property type="match status" value="2"/>
</dbReference>
<sequence length="169" mass="17028">MRIGAVDVGGAVARGATEAGHSVTVTATDPTHAQALADQVGGTPAANAAAAAGEADAIVLAVTDHSGAEELQARLPGAHVMKAFDTVFASKQADPVADGTVLDGFYAGDDQQAESTVAELLAGIGFRAVDAGPLAQARALEHMAFLDIRLNASNGWPWQSGWELVGPTG</sequence>
<dbReference type="PANTHER" id="PTHR14239">
    <property type="entry name" value="DUDULIN-RELATED"/>
    <property type="match status" value="1"/>
</dbReference>
<comment type="caution">
    <text evidence="3">The sequence shown here is derived from an EMBL/GenBank/DDBJ whole genome shotgun (WGS) entry which is preliminary data.</text>
</comment>
<evidence type="ECO:0000313" key="3">
    <source>
        <dbReference type="EMBL" id="NEK57725.1"/>
    </source>
</evidence>
<keyword evidence="1" id="KW-0560">Oxidoreductase</keyword>
<gene>
    <name evidence="3" type="ORF">GCU56_07550</name>
</gene>
<organism evidence="3 4">
    <name type="scientific">Geodermatophilus sabuli</name>
    <dbReference type="NCBI Taxonomy" id="1564158"/>
    <lineage>
        <taxon>Bacteria</taxon>
        <taxon>Bacillati</taxon>
        <taxon>Actinomycetota</taxon>
        <taxon>Actinomycetes</taxon>
        <taxon>Geodermatophilales</taxon>
        <taxon>Geodermatophilaceae</taxon>
        <taxon>Geodermatophilus</taxon>
    </lineage>
</organism>
<dbReference type="InterPro" id="IPR036291">
    <property type="entry name" value="NAD(P)-bd_dom_sf"/>
</dbReference>
<dbReference type="InterPro" id="IPR051267">
    <property type="entry name" value="STEAP_metalloreductase"/>
</dbReference>
<dbReference type="RefSeq" id="WP_163480909.1">
    <property type="nucleotide sequence ID" value="NZ_JAAGWF010000008.1"/>
</dbReference>
<keyword evidence="4" id="KW-1185">Reference proteome</keyword>
<reference evidence="3 4" key="1">
    <citation type="submission" date="2020-02" db="EMBL/GenBank/DDBJ databases">
        <title>Geodermatophilus sabuli CPCC 205279 I12A-02694.</title>
        <authorList>
            <person name="Jiang Z."/>
        </authorList>
    </citation>
    <scope>NUCLEOTIDE SEQUENCE [LARGE SCALE GENOMIC DNA]</scope>
    <source>
        <strain evidence="3 4">I12A-02694</strain>
    </source>
</reference>
<evidence type="ECO:0000313" key="4">
    <source>
        <dbReference type="Proteomes" id="UP000470246"/>
    </source>
</evidence>
<proteinExistence type="predicted"/>
<dbReference type="SUPFAM" id="SSF51735">
    <property type="entry name" value="NAD(P)-binding Rossmann-fold domains"/>
    <property type="match status" value="1"/>
</dbReference>
<evidence type="ECO:0000259" key="2">
    <source>
        <dbReference type="Pfam" id="PF03807"/>
    </source>
</evidence>
<dbReference type="InterPro" id="IPR028939">
    <property type="entry name" value="P5C_Rdtase_cat_N"/>
</dbReference>
<accession>A0A7K3VYK6</accession>
<dbReference type="AlphaFoldDB" id="A0A7K3VYK6"/>
<dbReference type="Pfam" id="PF03807">
    <property type="entry name" value="F420_oxidored"/>
    <property type="match status" value="1"/>
</dbReference>
<dbReference type="GO" id="GO:0016491">
    <property type="term" value="F:oxidoreductase activity"/>
    <property type="evidence" value="ECO:0007669"/>
    <property type="project" value="UniProtKB-KW"/>
</dbReference>
<protein>
    <submittedName>
        <fullName evidence="3">NAD(P)-binding domain-containing protein</fullName>
    </submittedName>
</protein>
<dbReference type="EMBL" id="JAAGWF010000008">
    <property type="protein sequence ID" value="NEK57725.1"/>
    <property type="molecule type" value="Genomic_DNA"/>
</dbReference>
<feature type="domain" description="Pyrroline-5-carboxylate reductase catalytic N-terminal" evidence="2">
    <location>
        <begin position="3"/>
        <end position="63"/>
    </location>
</feature>